<comment type="caution">
    <text evidence="2">The sequence shown here is derived from an EMBL/GenBank/DDBJ whole genome shotgun (WGS) entry which is preliminary data.</text>
</comment>
<protein>
    <recommendedName>
        <fullName evidence="4">Spore coat protein U domain-containing protein</fullName>
    </recommendedName>
</protein>
<keyword evidence="1" id="KW-0732">Signal</keyword>
<keyword evidence="3" id="KW-1185">Reference proteome</keyword>
<feature type="chain" id="PRO_5046622625" description="Spore coat protein U domain-containing protein" evidence="1">
    <location>
        <begin position="22"/>
        <end position="154"/>
    </location>
</feature>
<evidence type="ECO:0000313" key="3">
    <source>
        <dbReference type="Proteomes" id="UP000759103"/>
    </source>
</evidence>
<feature type="signal peptide" evidence="1">
    <location>
        <begin position="1"/>
        <end position="21"/>
    </location>
</feature>
<evidence type="ECO:0000256" key="1">
    <source>
        <dbReference type="SAM" id="SignalP"/>
    </source>
</evidence>
<sequence>MRRLARAAALALAAQTIPAAAQTVQVSGLSDVAFGTITGFGADLVRSQSICAFSGLTGGRYTVTASGSGAGGAFTLANGTRTLPYEVQWNTAAGQSSGTGLTANVPLTGQTMLLSCPVLQATNTSLVVILRAASLSTATAGNFSGTLTILLSAN</sequence>
<dbReference type="EMBL" id="JAHXZN010000001">
    <property type="protein sequence ID" value="MBW6530508.1"/>
    <property type="molecule type" value="Genomic_DNA"/>
</dbReference>
<evidence type="ECO:0008006" key="4">
    <source>
        <dbReference type="Google" id="ProtNLM"/>
    </source>
</evidence>
<gene>
    <name evidence="2" type="ORF">KZ820_07145</name>
</gene>
<evidence type="ECO:0000313" key="2">
    <source>
        <dbReference type="EMBL" id="MBW6530508.1"/>
    </source>
</evidence>
<proteinExistence type="predicted"/>
<dbReference type="RefSeq" id="WP_219747858.1">
    <property type="nucleotide sequence ID" value="NZ_JAHXZN010000001.1"/>
</dbReference>
<reference evidence="2 3" key="1">
    <citation type="submission" date="2021-07" db="EMBL/GenBank/DDBJ databases">
        <title>Sphingomonas sp.</title>
        <authorList>
            <person name="Feng G."/>
            <person name="Li J."/>
            <person name="Pan M."/>
        </authorList>
    </citation>
    <scope>NUCLEOTIDE SEQUENCE [LARGE SCALE GENOMIC DNA]</scope>
    <source>
        <strain evidence="2 3">RRHST34</strain>
    </source>
</reference>
<name>A0ABS7BLM5_9SPHN</name>
<dbReference type="Proteomes" id="UP000759103">
    <property type="component" value="Unassembled WGS sequence"/>
</dbReference>
<accession>A0ABS7BLM5</accession>
<organism evidence="2 3">
    <name type="scientific">Sphingomonas citri</name>
    <dbReference type="NCBI Taxonomy" id="2862499"/>
    <lineage>
        <taxon>Bacteria</taxon>
        <taxon>Pseudomonadati</taxon>
        <taxon>Pseudomonadota</taxon>
        <taxon>Alphaproteobacteria</taxon>
        <taxon>Sphingomonadales</taxon>
        <taxon>Sphingomonadaceae</taxon>
        <taxon>Sphingomonas</taxon>
    </lineage>
</organism>